<evidence type="ECO:0000256" key="1">
    <source>
        <dbReference type="ARBA" id="ARBA00004603"/>
    </source>
</evidence>
<dbReference type="InterPro" id="IPR011993">
    <property type="entry name" value="PH-like_dom_sf"/>
</dbReference>
<keyword evidence="19" id="KW-1185">Reference proteome</keyword>
<evidence type="ECO:0000256" key="6">
    <source>
        <dbReference type="ARBA" id="ARBA00022553"/>
    </source>
</evidence>
<feature type="region of interest" description="Disordered" evidence="16">
    <location>
        <begin position="1"/>
        <end position="51"/>
    </location>
</feature>
<dbReference type="GO" id="GO:0051607">
    <property type="term" value="P:defense response to virus"/>
    <property type="evidence" value="ECO:0007669"/>
    <property type="project" value="UniProtKB-KW"/>
</dbReference>
<keyword evidence="8" id="KW-0677">Repeat</keyword>
<protein>
    <recommendedName>
        <fullName evidence="17">RUN domain-containing protein</fullName>
    </recommendedName>
</protein>
<feature type="compositionally biased region" description="Polar residues" evidence="16">
    <location>
        <begin position="520"/>
        <end position="532"/>
    </location>
</feature>
<dbReference type="GO" id="GO:0005615">
    <property type="term" value="C:extracellular space"/>
    <property type="evidence" value="ECO:0007669"/>
    <property type="project" value="UniProtKB-KW"/>
</dbReference>
<dbReference type="InterPro" id="IPR001849">
    <property type="entry name" value="PH_domain"/>
</dbReference>
<dbReference type="InterPro" id="IPR051366">
    <property type="entry name" value="DEF8"/>
</dbReference>
<evidence type="ECO:0000256" key="8">
    <source>
        <dbReference type="ARBA" id="ARBA00022737"/>
    </source>
</evidence>
<dbReference type="SUPFAM" id="SSF140741">
    <property type="entry name" value="RUN domain-like"/>
    <property type="match status" value="1"/>
</dbReference>
<evidence type="ECO:0000313" key="19">
    <source>
        <dbReference type="Proteomes" id="UP000824219"/>
    </source>
</evidence>
<dbReference type="InterPro" id="IPR004012">
    <property type="entry name" value="Run_dom"/>
</dbReference>
<dbReference type="Proteomes" id="UP000824219">
    <property type="component" value="Linkage Group LG13"/>
</dbReference>
<evidence type="ECO:0000256" key="2">
    <source>
        <dbReference type="ARBA" id="ARBA00004613"/>
    </source>
</evidence>
<dbReference type="PANTHER" id="PTHR12326">
    <property type="entry name" value="PLECKSTRIN HOMOLOGY DOMAIN CONTAINING PROTEIN"/>
    <property type="match status" value="1"/>
</dbReference>
<evidence type="ECO:0000256" key="7">
    <source>
        <dbReference type="ARBA" id="ARBA00022723"/>
    </source>
</evidence>
<dbReference type="GO" id="GO:0005765">
    <property type="term" value="C:lysosomal membrane"/>
    <property type="evidence" value="ECO:0007669"/>
    <property type="project" value="UniProtKB-SubCell"/>
</dbReference>
<keyword evidence="12" id="KW-0072">Autophagy</keyword>
<dbReference type="EMBL" id="JAHKSW010000013">
    <property type="protein sequence ID" value="KAG7325516.1"/>
    <property type="molecule type" value="Genomic_DNA"/>
</dbReference>
<dbReference type="PANTHER" id="PTHR12326:SF5">
    <property type="entry name" value="PLECKSTRIN HOMOLOGY DOMAIN-CONTAINING FAMILY M MEMBER 1"/>
    <property type="match status" value="1"/>
</dbReference>
<dbReference type="GO" id="GO:0005770">
    <property type="term" value="C:late endosome"/>
    <property type="evidence" value="ECO:0007669"/>
    <property type="project" value="UniProtKB-SubCell"/>
</dbReference>
<keyword evidence="11" id="KW-0862">Zinc</keyword>
<dbReference type="GO" id="GO:0005125">
    <property type="term" value="F:cytokine activity"/>
    <property type="evidence" value="ECO:0007669"/>
    <property type="project" value="UniProtKB-KW"/>
</dbReference>
<evidence type="ECO:0000256" key="13">
    <source>
        <dbReference type="ARBA" id="ARBA00023118"/>
    </source>
</evidence>
<evidence type="ECO:0000256" key="14">
    <source>
        <dbReference type="ARBA" id="ARBA00023157"/>
    </source>
</evidence>
<gene>
    <name evidence="18" type="ORF">KOW79_011832</name>
</gene>
<keyword evidence="14" id="KW-1015">Disulfide bond</keyword>
<comment type="subcellular location">
    <subcellularLocation>
        <location evidence="1">Late endosome</location>
    </subcellularLocation>
    <subcellularLocation>
        <location evidence="3">Lysosome membrane</location>
    </subcellularLocation>
    <subcellularLocation>
        <location evidence="2">Secreted</location>
    </subcellularLocation>
</comment>
<keyword evidence="4" id="KW-0202">Cytokine</keyword>
<dbReference type="SUPFAM" id="SSF47266">
    <property type="entry name" value="4-helical cytokines"/>
    <property type="match status" value="1"/>
</dbReference>
<evidence type="ECO:0000256" key="15">
    <source>
        <dbReference type="ARBA" id="ARBA00023228"/>
    </source>
</evidence>
<proteinExistence type="predicted"/>
<reference evidence="18 19" key="1">
    <citation type="submission" date="2021-06" db="EMBL/GenBank/DDBJ databases">
        <title>Chromosome-level genome assembly of the red-tail catfish (Hemibagrus wyckioides).</title>
        <authorList>
            <person name="Shao F."/>
        </authorList>
    </citation>
    <scope>NUCLEOTIDE SEQUENCE [LARGE SCALE GENOMIC DNA]</scope>
    <source>
        <strain evidence="18">EC202008001</strain>
        <tissue evidence="18">Blood</tissue>
    </source>
</reference>
<dbReference type="Gene3D" id="1.20.1250.10">
    <property type="match status" value="1"/>
</dbReference>
<dbReference type="InterPro" id="IPR037213">
    <property type="entry name" value="Run_dom_sf"/>
</dbReference>
<dbReference type="Pfam" id="PF13901">
    <property type="entry name" value="RH_dom"/>
    <property type="match status" value="1"/>
</dbReference>
<keyword evidence="15" id="KW-0458">Lysosome</keyword>
<dbReference type="SMART" id="SM01175">
    <property type="entry name" value="DUF4206"/>
    <property type="match status" value="1"/>
</dbReference>
<dbReference type="InterPro" id="IPR000471">
    <property type="entry name" value="Interferon_alpha/beta/delta"/>
</dbReference>
<dbReference type="InterPro" id="IPR025258">
    <property type="entry name" value="RH_dom"/>
</dbReference>
<dbReference type="GO" id="GO:0006914">
    <property type="term" value="P:autophagy"/>
    <property type="evidence" value="ECO:0007669"/>
    <property type="project" value="UniProtKB-KW"/>
</dbReference>
<evidence type="ECO:0000256" key="12">
    <source>
        <dbReference type="ARBA" id="ARBA00023006"/>
    </source>
</evidence>
<dbReference type="SMART" id="SM00593">
    <property type="entry name" value="RUN"/>
    <property type="match status" value="1"/>
</dbReference>
<feature type="domain" description="RUN" evidence="17">
    <location>
        <begin position="324"/>
        <end position="464"/>
    </location>
</feature>
<comment type="caution">
    <text evidence="18">The sequence shown here is derived from an EMBL/GenBank/DDBJ whole genome shotgun (WGS) entry which is preliminary data.</text>
</comment>
<dbReference type="SUPFAM" id="SSF50729">
    <property type="entry name" value="PH domain-like"/>
    <property type="match status" value="2"/>
</dbReference>
<accession>A0A9D3NMY8</accession>
<sequence length="1285" mass="144728">MYDSGDDQVLHIEELEESDTSESHDPSQQRSSTIWRKQSQRPKLREEEKLEREKVDILKQAASSVCSNTEDSDDIFGKQVASEMRLLKNTTEKMQARRAIMRVLYEAQDSFTSAQCREQVPYPPGPPTQPTFSHFVERSAPHQPLFQEEEISVNASVPDNWRHWFFNHSSTQPEKQVWFMVQTLDEVSRLLEESDSVSWNKDKLETFLHMLDQQANGLRSCLDHRMKKNKRLPLYFKRLRDLTKNDKFSTGFDIVQSDGNEIHSQHVCQMGVRRNKRQVRDMLATQLTDSVQEAKNVKQWIKEKIAQTLKTLQKRYVTTDAPVTSEDSEANQLCCALEAVFIHGLRSKHVRTDGAGARNRKGGSLPQPVFWNLLKTITHRDVILELEGLSFINSDVGRCRAWVRLALNDGLLECYLTSLLRESTKLGAHYQPGALLLDPEEREVLLSLLQGLASLAFQLSYKSAVLNEWTTTPLALAGLCPPLPTDDLWPPASRRESWDTASQSSGSGGSGRGQEGRTPSDISLDTTGSCHLSSSFGSEKESWSCQTENKSALEEMSSSSSQDIINDVLSPAADSMIESSMHSSSDEDSSNKQDINQMLEPSMESSVFNAHSVVLEEEPLGEEFAEPSAALVNIISPMDVEDVKQDEDSPAISFDTTTTTPVLTCQVTSDSSTPPNTLTLSISNNAELVKNLDRASNDLSKKTSAGSVSSHHKSRSWISDEDIYKPDTYASCDSEESDVLESVLVNGMVPAVAEPESHQSPPSVVRRRQIGLSNPFRGLLKLGQLERRGPVGLWRVCHCELSPFELRLYADDEERNICENRSLLRCEDVHLGSDGRFHLEFPGKKLQLRAPSKAEAEDWVERILEAVSNVRHQPQDDWDDLSPSVMPVSIPTEPSSLPETDWNRPCEPEPDALKEAVVLLNRDEQGWCLVVLSLSLEVLQGFSMQNRCKTRLFSHGIDAVRDVVPAVALGGPAFFKVLTAKETLTVQAENGEEAHAWRSCIRVALDSYLEDENVTGGDRTSLSGGNIHRLVQHSLKEDAVLLPYLKAVPNEKGLNAQNFKCAGCPRQIGVSLGRARLCEFSGQYYCENCHQGDTTIIPSRMVHNWDLTAREVSRQAMKLLTDIEHEPLLDLDVLNPDLFDHTETMAKVQGFRQRLRLLGDYLLICRSGIRKKIQARLQQRTYLLEWSHLYSVLDLRQIADNQYESFLQSLIQFSCSHVQHCELCTQRGFICQICNADNIIFPFQFDTTSRCKACKTVFHSSCKAQSVTCPRCERLQRYKERDHLE</sequence>
<dbReference type="InterPro" id="IPR009079">
    <property type="entry name" value="4_helix_cytokine-like_core"/>
</dbReference>
<keyword evidence="9" id="KW-0967">Endosome</keyword>
<evidence type="ECO:0000256" key="3">
    <source>
        <dbReference type="ARBA" id="ARBA00004656"/>
    </source>
</evidence>
<dbReference type="CDD" id="cd17679">
    <property type="entry name" value="RUN_PLEKHM1"/>
    <property type="match status" value="1"/>
</dbReference>
<evidence type="ECO:0000256" key="5">
    <source>
        <dbReference type="ARBA" id="ARBA00022525"/>
    </source>
</evidence>
<evidence type="ECO:0000256" key="16">
    <source>
        <dbReference type="SAM" id="MobiDB-lite"/>
    </source>
</evidence>
<evidence type="ECO:0000256" key="4">
    <source>
        <dbReference type="ARBA" id="ARBA00022514"/>
    </source>
</evidence>
<dbReference type="InterPro" id="IPR047326">
    <property type="entry name" value="RUN_PLEKHM1"/>
</dbReference>
<evidence type="ECO:0000256" key="10">
    <source>
        <dbReference type="ARBA" id="ARBA00022771"/>
    </source>
</evidence>
<feature type="region of interest" description="Disordered" evidence="16">
    <location>
        <begin position="490"/>
        <end position="562"/>
    </location>
</feature>
<dbReference type="Pfam" id="PF02759">
    <property type="entry name" value="RUN"/>
    <property type="match status" value="1"/>
</dbReference>
<dbReference type="Gene3D" id="2.30.29.30">
    <property type="entry name" value="Pleckstrin-homology domain (PH domain)/Phosphotyrosine-binding domain (PTB)"/>
    <property type="match status" value="1"/>
</dbReference>
<dbReference type="GO" id="GO:0008270">
    <property type="term" value="F:zinc ion binding"/>
    <property type="evidence" value="ECO:0007669"/>
    <property type="project" value="UniProtKB-KW"/>
</dbReference>
<feature type="compositionally biased region" description="Polar residues" evidence="16">
    <location>
        <begin position="28"/>
        <end position="37"/>
    </location>
</feature>
<evidence type="ECO:0000259" key="17">
    <source>
        <dbReference type="PROSITE" id="PS50826"/>
    </source>
</evidence>
<evidence type="ECO:0000313" key="18">
    <source>
        <dbReference type="EMBL" id="KAG7325516.1"/>
    </source>
</evidence>
<keyword evidence="7" id="KW-0479">Metal-binding</keyword>
<dbReference type="GO" id="GO:0005126">
    <property type="term" value="F:cytokine receptor binding"/>
    <property type="evidence" value="ECO:0007669"/>
    <property type="project" value="InterPro"/>
</dbReference>
<organism evidence="18 19">
    <name type="scientific">Hemibagrus wyckioides</name>
    <dbReference type="NCBI Taxonomy" id="337641"/>
    <lineage>
        <taxon>Eukaryota</taxon>
        <taxon>Metazoa</taxon>
        <taxon>Chordata</taxon>
        <taxon>Craniata</taxon>
        <taxon>Vertebrata</taxon>
        <taxon>Euteleostomi</taxon>
        <taxon>Actinopterygii</taxon>
        <taxon>Neopterygii</taxon>
        <taxon>Teleostei</taxon>
        <taxon>Ostariophysi</taxon>
        <taxon>Siluriformes</taxon>
        <taxon>Bagridae</taxon>
        <taxon>Hemibagrus</taxon>
    </lineage>
</organism>
<dbReference type="SMART" id="SM00233">
    <property type="entry name" value="PH"/>
    <property type="match status" value="2"/>
</dbReference>
<dbReference type="OrthoDB" id="62364at2759"/>
<dbReference type="Gene3D" id="1.20.58.900">
    <property type="match status" value="1"/>
</dbReference>
<keyword evidence="6" id="KW-0597">Phosphoprotein</keyword>
<keyword evidence="5" id="KW-0964">Secreted</keyword>
<name>A0A9D3NMY8_9TELE</name>
<dbReference type="Pfam" id="PF00143">
    <property type="entry name" value="Interferon"/>
    <property type="match status" value="1"/>
</dbReference>
<keyword evidence="10" id="KW-0863">Zinc-finger</keyword>
<keyword evidence="13" id="KW-0051">Antiviral defense</keyword>
<evidence type="ECO:0000256" key="11">
    <source>
        <dbReference type="ARBA" id="ARBA00022833"/>
    </source>
</evidence>
<dbReference type="PROSITE" id="PS50826">
    <property type="entry name" value="RUN"/>
    <property type="match status" value="1"/>
</dbReference>
<evidence type="ECO:0000256" key="9">
    <source>
        <dbReference type="ARBA" id="ARBA00022753"/>
    </source>
</evidence>